<accession>A3U1M6</accession>
<feature type="signal peptide" evidence="1">
    <location>
        <begin position="1"/>
        <end position="28"/>
    </location>
</feature>
<proteinExistence type="predicted"/>
<name>A3U1M6_PSEBH</name>
<dbReference type="AlphaFoldDB" id="A3U1M6"/>
<dbReference type="RefSeq" id="WP_009804310.1">
    <property type="nucleotide sequence ID" value="NZ_CH724131.1"/>
</dbReference>
<protein>
    <recommendedName>
        <fullName evidence="4">Lipoprotein</fullName>
    </recommendedName>
</protein>
<dbReference type="Proteomes" id="UP000004318">
    <property type="component" value="Unassembled WGS sequence"/>
</dbReference>
<dbReference type="EMBL" id="AAMO01000010">
    <property type="protein sequence ID" value="EAQ01807.1"/>
    <property type="molecule type" value="Genomic_DNA"/>
</dbReference>
<sequence length="160" mass="16642">MTLRLPHIPAGRALIGAALVAALSACSAQSIRQDWMNRESGSVEVFIPEGSYKVAFLPLASPPGRQAEAWVFGPGVSAPFTMSDGGVPGLRVSRLDGQAMTRADHQDAVAAASAGCSDRPGWTPSKAAAIARPVAREDATRYYGTGYLTGGAWVLLGVCK</sequence>
<gene>
    <name evidence="2" type="ORF">OB2597_00280</name>
</gene>
<comment type="caution">
    <text evidence="2">The sequence shown here is derived from an EMBL/GenBank/DDBJ whole genome shotgun (WGS) entry which is preliminary data.</text>
</comment>
<reference evidence="2 3" key="1">
    <citation type="journal article" date="2010" name="J. Bacteriol.">
        <title>Genome sequences of Oceanicola granulosus HTCC2516(T) and Oceanicola batsensis HTCC2597(TDelta).</title>
        <authorList>
            <person name="Thrash J.C."/>
            <person name="Cho J.C."/>
            <person name="Vergin K.L."/>
            <person name="Giovannoni S.J."/>
        </authorList>
    </citation>
    <scope>NUCLEOTIDE SEQUENCE [LARGE SCALE GENOMIC DNA]</scope>
    <source>
        <strain evidence="3">ATCC BAA-863 / DSM 15984 / KCTC 12145 / HTCC2597</strain>
    </source>
</reference>
<feature type="chain" id="PRO_5002660103" description="Lipoprotein" evidence="1">
    <location>
        <begin position="29"/>
        <end position="160"/>
    </location>
</feature>
<evidence type="ECO:0000313" key="3">
    <source>
        <dbReference type="Proteomes" id="UP000004318"/>
    </source>
</evidence>
<dbReference type="OrthoDB" id="9861340at2"/>
<evidence type="ECO:0008006" key="4">
    <source>
        <dbReference type="Google" id="ProtNLM"/>
    </source>
</evidence>
<dbReference type="PROSITE" id="PS51257">
    <property type="entry name" value="PROKAR_LIPOPROTEIN"/>
    <property type="match status" value="1"/>
</dbReference>
<evidence type="ECO:0000256" key="1">
    <source>
        <dbReference type="SAM" id="SignalP"/>
    </source>
</evidence>
<keyword evidence="3" id="KW-1185">Reference proteome</keyword>
<keyword evidence="1" id="KW-0732">Signal</keyword>
<evidence type="ECO:0000313" key="2">
    <source>
        <dbReference type="EMBL" id="EAQ01807.1"/>
    </source>
</evidence>
<dbReference type="STRING" id="252305.OB2597_00280"/>
<organism evidence="2 3">
    <name type="scientific">Pseudooceanicola batsensis (strain ATCC BAA-863 / DSM 15984 / KCTC 12145 / HTCC2597)</name>
    <name type="common">Oceanicola batsensis</name>
    <dbReference type="NCBI Taxonomy" id="252305"/>
    <lineage>
        <taxon>Bacteria</taxon>
        <taxon>Pseudomonadati</taxon>
        <taxon>Pseudomonadota</taxon>
        <taxon>Alphaproteobacteria</taxon>
        <taxon>Rhodobacterales</taxon>
        <taxon>Paracoccaceae</taxon>
        <taxon>Pseudooceanicola</taxon>
    </lineage>
</organism>
<dbReference type="HOGENOM" id="CLU_1650385_0_0_5"/>